<dbReference type="PANTHER" id="PTHR41299:SF1">
    <property type="entry name" value="THIAMINE PYROPHOSPHOKINASE"/>
    <property type="match status" value="1"/>
</dbReference>
<dbReference type="PANTHER" id="PTHR41299">
    <property type="entry name" value="THIAMINE PYROPHOSPHOKINASE"/>
    <property type="match status" value="1"/>
</dbReference>
<dbReference type="SUPFAM" id="SSF63862">
    <property type="entry name" value="Thiamin pyrophosphokinase, substrate-binding domain"/>
    <property type="match status" value="1"/>
</dbReference>
<dbReference type="GO" id="GO:0016301">
    <property type="term" value="F:kinase activity"/>
    <property type="evidence" value="ECO:0007669"/>
    <property type="project" value="UniProtKB-KW"/>
</dbReference>
<accession>X1GPV6</accession>
<feature type="non-terminal residue" evidence="6">
    <location>
        <position position="1"/>
    </location>
</feature>
<dbReference type="Pfam" id="PF04265">
    <property type="entry name" value="TPK_B1_binding"/>
    <property type="match status" value="1"/>
</dbReference>
<name>X1GPV6_9ZZZZ</name>
<dbReference type="GO" id="GO:0006772">
    <property type="term" value="P:thiamine metabolic process"/>
    <property type="evidence" value="ECO:0007669"/>
    <property type="project" value="InterPro"/>
</dbReference>
<dbReference type="AlphaFoldDB" id="X1GPV6"/>
<organism evidence="6">
    <name type="scientific">marine sediment metagenome</name>
    <dbReference type="NCBI Taxonomy" id="412755"/>
    <lineage>
        <taxon>unclassified sequences</taxon>
        <taxon>metagenomes</taxon>
        <taxon>ecological metagenomes</taxon>
    </lineage>
</organism>
<evidence type="ECO:0000313" key="6">
    <source>
        <dbReference type="EMBL" id="GAH43644.1"/>
    </source>
</evidence>
<evidence type="ECO:0000256" key="1">
    <source>
        <dbReference type="ARBA" id="ARBA00022679"/>
    </source>
</evidence>
<keyword evidence="3" id="KW-0418">Kinase</keyword>
<dbReference type="InterPro" id="IPR007373">
    <property type="entry name" value="Thiamin_PyroPKinase_B1-bd"/>
</dbReference>
<evidence type="ECO:0000256" key="4">
    <source>
        <dbReference type="ARBA" id="ARBA00022840"/>
    </source>
</evidence>
<gene>
    <name evidence="6" type="ORF">S03H2_19111</name>
</gene>
<dbReference type="GO" id="GO:0030975">
    <property type="term" value="F:thiamine binding"/>
    <property type="evidence" value="ECO:0007669"/>
    <property type="project" value="InterPro"/>
</dbReference>
<protein>
    <recommendedName>
        <fullName evidence="5">Thiamin pyrophosphokinase thiamin-binding domain-containing protein</fullName>
    </recommendedName>
</protein>
<dbReference type="InterPro" id="IPR006282">
    <property type="entry name" value="Thi_PPkinase"/>
</dbReference>
<feature type="domain" description="Thiamin pyrophosphokinase thiamin-binding" evidence="5">
    <location>
        <begin position="82"/>
        <end position="141"/>
    </location>
</feature>
<dbReference type="NCBIfam" id="TIGR01378">
    <property type="entry name" value="thi_PPkinase"/>
    <property type="match status" value="1"/>
</dbReference>
<comment type="caution">
    <text evidence="6">The sequence shown here is derived from an EMBL/GenBank/DDBJ whole genome shotgun (WGS) entry which is preliminary data.</text>
</comment>
<reference evidence="6" key="1">
    <citation type="journal article" date="2014" name="Front. Microbiol.">
        <title>High frequency of phylogenetically diverse reductive dehalogenase-homologous genes in deep subseafloor sedimentary metagenomes.</title>
        <authorList>
            <person name="Kawai M."/>
            <person name="Futagami T."/>
            <person name="Toyoda A."/>
            <person name="Takaki Y."/>
            <person name="Nishi S."/>
            <person name="Hori S."/>
            <person name="Arai W."/>
            <person name="Tsubouchi T."/>
            <person name="Morono Y."/>
            <person name="Uchiyama I."/>
            <person name="Ito T."/>
            <person name="Fujiyama A."/>
            <person name="Inagaki F."/>
            <person name="Takami H."/>
        </authorList>
    </citation>
    <scope>NUCLEOTIDE SEQUENCE</scope>
    <source>
        <strain evidence="6">Expedition CK06-06</strain>
    </source>
</reference>
<dbReference type="Pfam" id="PF04263">
    <property type="entry name" value="TPK_catalytic"/>
    <property type="match status" value="1"/>
</dbReference>
<keyword evidence="4" id="KW-0067">ATP-binding</keyword>
<dbReference type="Gene3D" id="3.40.50.10240">
    <property type="entry name" value="Thiamin pyrophosphokinase, catalytic domain"/>
    <property type="match status" value="1"/>
</dbReference>
<evidence type="ECO:0000259" key="5">
    <source>
        <dbReference type="SMART" id="SM00983"/>
    </source>
</evidence>
<evidence type="ECO:0000256" key="3">
    <source>
        <dbReference type="ARBA" id="ARBA00022777"/>
    </source>
</evidence>
<dbReference type="SUPFAM" id="SSF63999">
    <property type="entry name" value="Thiamin pyrophosphokinase, catalytic domain"/>
    <property type="match status" value="1"/>
</dbReference>
<dbReference type="InterPro" id="IPR036759">
    <property type="entry name" value="TPK_catalytic_sf"/>
</dbReference>
<dbReference type="SMART" id="SM00983">
    <property type="entry name" value="TPK_B1_binding"/>
    <property type="match status" value="1"/>
</dbReference>
<keyword evidence="2" id="KW-0547">Nucleotide-binding</keyword>
<dbReference type="EMBL" id="BARU01009962">
    <property type="protein sequence ID" value="GAH43644.1"/>
    <property type="molecule type" value="Genomic_DNA"/>
</dbReference>
<dbReference type="CDD" id="cd07995">
    <property type="entry name" value="TPK"/>
    <property type="match status" value="1"/>
</dbReference>
<dbReference type="GO" id="GO:0009229">
    <property type="term" value="P:thiamine diphosphate biosynthetic process"/>
    <property type="evidence" value="ECO:0007669"/>
    <property type="project" value="InterPro"/>
</dbReference>
<proteinExistence type="predicted"/>
<dbReference type="InterPro" id="IPR007371">
    <property type="entry name" value="TPK_catalytic"/>
</dbReference>
<dbReference type="InterPro" id="IPR036371">
    <property type="entry name" value="TPK_B1-bd_sf"/>
</dbReference>
<dbReference type="InterPro" id="IPR053149">
    <property type="entry name" value="TPK"/>
</dbReference>
<dbReference type="GO" id="GO:0005524">
    <property type="term" value="F:ATP binding"/>
    <property type="evidence" value="ECO:0007669"/>
    <property type="project" value="UniProtKB-KW"/>
</dbReference>
<evidence type="ECO:0000256" key="2">
    <source>
        <dbReference type="ARBA" id="ARBA00022741"/>
    </source>
</evidence>
<dbReference type="GO" id="GO:0004788">
    <property type="term" value="F:thiamine diphosphokinase activity"/>
    <property type="evidence" value="ECO:0007669"/>
    <property type="project" value="InterPro"/>
</dbReference>
<sequence length="154" mass="16874">SQLIEFSPDKDQTDFELALTYAVQQGAVDILLLGLLGGRLDQSMANILLLTRNEWKDLNLIVSDEPDLAYLMQANNTVSINGHPGDIVSLIPLSEMVTDVTTHGLRWPLDQANLILGSTLSVSNELLKTNAKIQIGSGIILLIHRDTHMEGSEE</sequence>
<keyword evidence="1" id="KW-0808">Transferase</keyword>